<reference evidence="1 2" key="1">
    <citation type="submission" date="2019-02" db="EMBL/GenBank/DDBJ databases">
        <title>Deep-cultivation of Planctomycetes and their phenomic and genomic characterization uncovers novel biology.</title>
        <authorList>
            <person name="Wiegand S."/>
            <person name="Jogler M."/>
            <person name="Boedeker C."/>
            <person name="Pinto D."/>
            <person name="Vollmers J."/>
            <person name="Rivas-Marin E."/>
            <person name="Kohn T."/>
            <person name="Peeters S.H."/>
            <person name="Heuer A."/>
            <person name="Rast P."/>
            <person name="Oberbeckmann S."/>
            <person name="Bunk B."/>
            <person name="Jeske O."/>
            <person name="Meyerdierks A."/>
            <person name="Storesund J.E."/>
            <person name="Kallscheuer N."/>
            <person name="Luecker S."/>
            <person name="Lage O.M."/>
            <person name="Pohl T."/>
            <person name="Merkel B.J."/>
            <person name="Hornburger P."/>
            <person name="Mueller R.-W."/>
            <person name="Bruemmer F."/>
            <person name="Labrenz M."/>
            <person name="Spormann A.M."/>
            <person name="Op Den Camp H."/>
            <person name="Overmann J."/>
            <person name="Amann R."/>
            <person name="Jetten M.S.M."/>
            <person name="Mascher T."/>
            <person name="Medema M.H."/>
            <person name="Devos D.P."/>
            <person name="Kaster A.-K."/>
            <person name="Ovreas L."/>
            <person name="Rohde M."/>
            <person name="Galperin M.Y."/>
            <person name="Jogler C."/>
        </authorList>
    </citation>
    <scope>NUCLEOTIDE SEQUENCE [LARGE SCALE GENOMIC DNA]</scope>
    <source>
        <strain evidence="1 2">KOR34</strain>
    </source>
</reference>
<accession>A0A5C5VB24</accession>
<protein>
    <recommendedName>
        <fullName evidence="3">Carboxypeptidase regulatory-like domain-containing protein</fullName>
    </recommendedName>
</protein>
<evidence type="ECO:0008006" key="3">
    <source>
        <dbReference type="Google" id="ProtNLM"/>
    </source>
</evidence>
<keyword evidence="2" id="KW-1185">Reference proteome</keyword>
<dbReference type="Proteomes" id="UP000316714">
    <property type="component" value="Unassembled WGS sequence"/>
</dbReference>
<dbReference type="AlphaFoldDB" id="A0A5C5VB24"/>
<evidence type="ECO:0000313" key="1">
    <source>
        <dbReference type="EMBL" id="TWT35826.1"/>
    </source>
</evidence>
<sequence length="171" mass="17716">MSVSVARMAGRTAATARLGAILILALGGVAGCGTDHPRTYPVSGVARFSDGGPVRSGYVELIPDAGGPSARGRIDSQGRFVVGTYAAQDGAAAGEYSVLVTQHVQPLSPERARALGPEHAEHAGAPHRVSLRYASRTSTDLRCTVKESDNELSLTVDAHEAAPVKRAPDSM</sequence>
<organism evidence="1 2">
    <name type="scientific">Posidoniimonas corsicana</name>
    <dbReference type="NCBI Taxonomy" id="1938618"/>
    <lineage>
        <taxon>Bacteria</taxon>
        <taxon>Pseudomonadati</taxon>
        <taxon>Planctomycetota</taxon>
        <taxon>Planctomycetia</taxon>
        <taxon>Pirellulales</taxon>
        <taxon>Lacipirellulaceae</taxon>
        <taxon>Posidoniimonas</taxon>
    </lineage>
</organism>
<evidence type="ECO:0000313" key="2">
    <source>
        <dbReference type="Proteomes" id="UP000316714"/>
    </source>
</evidence>
<comment type="caution">
    <text evidence="1">The sequence shown here is derived from an EMBL/GenBank/DDBJ whole genome shotgun (WGS) entry which is preliminary data.</text>
</comment>
<dbReference type="EMBL" id="SIHJ01000001">
    <property type="protein sequence ID" value="TWT35826.1"/>
    <property type="molecule type" value="Genomic_DNA"/>
</dbReference>
<proteinExistence type="predicted"/>
<name>A0A5C5VB24_9BACT</name>
<gene>
    <name evidence="1" type="ORF">KOR34_07200</name>
</gene>
<dbReference type="PROSITE" id="PS51257">
    <property type="entry name" value="PROKAR_LIPOPROTEIN"/>
    <property type="match status" value="1"/>
</dbReference>